<geneLocation type="plasmid" evidence="1">
    <name>II</name>
</geneLocation>
<proteinExistence type="predicted"/>
<accession>A0A375IJL5</accession>
<dbReference type="AlphaFoldDB" id="A0A375IJL5"/>
<dbReference type="EMBL" id="LT991977">
    <property type="protein sequence ID" value="SPK74913.1"/>
    <property type="molecule type" value="Genomic_DNA"/>
</dbReference>
<sequence>MSCAAVVSDVFGVAAGARSAGAECRESLTMFLLWI</sequence>
<reference evidence="1 2" key="1">
    <citation type="submission" date="2018-01" db="EMBL/GenBank/DDBJ databases">
        <authorList>
            <person name="Gaut B.S."/>
            <person name="Morton B.R."/>
            <person name="Clegg M.T."/>
            <person name="Duvall M.R."/>
        </authorList>
    </citation>
    <scope>NUCLEOTIDE SEQUENCE [LARGE SCALE GENOMIC DNA]</scope>
    <source>
        <strain evidence="1">Cupriavidus taiwanensis LMG 19425</strain>
        <plasmid evidence="2">Plasmid ii</plasmid>
    </source>
</reference>
<gene>
    <name evidence="1" type="ORF">CT19425_MP40108</name>
</gene>
<organism evidence="1 2">
    <name type="scientific">Cupriavidus taiwanensis</name>
    <dbReference type="NCBI Taxonomy" id="164546"/>
    <lineage>
        <taxon>Bacteria</taxon>
        <taxon>Pseudomonadati</taxon>
        <taxon>Pseudomonadota</taxon>
        <taxon>Betaproteobacteria</taxon>
        <taxon>Burkholderiales</taxon>
        <taxon>Burkholderiaceae</taxon>
        <taxon>Cupriavidus</taxon>
    </lineage>
</organism>
<keyword evidence="1" id="KW-0614">Plasmid</keyword>
<name>A0A375IJL5_9BURK</name>
<evidence type="ECO:0000313" key="1">
    <source>
        <dbReference type="EMBL" id="SPK74913.1"/>
    </source>
</evidence>
<protein>
    <submittedName>
        <fullName evidence="1">Uncharacterized protein</fullName>
    </submittedName>
</protein>
<evidence type="ECO:0000313" key="2">
    <source>
        <dbReference type="Proteomes" id="UP000255505"/>
    </source>
</evidence>
<dbReference type="Proteomes" id="UP000255505">
    <property type="component" value="Plasmid II"/>
</dbReference>